<dbReference type="InterPro" id="IPR036291">
    <property type="entry name" value="NAD(P)-bd_dom_sf"/>
</dbReference>
<sequence length="141" mass="15510">MPDTFRNPDAAAIRALLQSVRTIAVVGLSPNPLRPSHGVARALQQFGYKVIPVRPAVDQVLGERAYPTLSDVAEPFDLVDVFRSPEHIAPLVDECLRLGVKAIWLQDDVVDEAAARRAADAGVTVVMDRCIYRDYNALCRD</sequence>
<comment type="caution">
    <text evidence="2">The sequence shown here is derived from an EMBL/GenBank/DDBJ whole genome shotgun (WGS) entry which is preliminary data.</text>
</comment>
<protein>
    <submittedName>
        <fullName evidence="2">CoA-binding protein</fullName>
    </submittedName>
</protein>
<dbReference type="PANTHER" id="PTHR33303:SF2">
    <property type="entry name" value="COA-BINDING DOMAIN-CONTAINING PROTEIN"/>
    <property type="match status" value="1"/>
</dbReference>
<evidence type="ECO:0000259" key="1">
    <source>
        <dbReference type="SMART" id="SM00881"/>
    </source>
</evidence>
<feature type="domain" description="CoA-binding" evidence="1">
    <location>
        <begin position="17"/>
        <end position="109"/>
    </location>
</feature>
<dbReference type="Proteomes" id="UP000807785">
    <property type="component" value="Unassembled WGS sequence"/>
</dbReference>
<dbReference type="SUPFAM" id="SSF51735">
    <property type="entry name" value="NAD(P)-binding Rossmann-fold domains"/>
    <property type="match status" value="1"/>
</dbReference>
<dbReference type="PANTHER" id="PTHR33303">
    <property type="entry name" value="CYTOPLASMIC PROTEIN-RELATED"/>
    <property type="match status" value="1"/>
</dbReference>
<reference evidence="2" key="1">
    <citation type="submission" date="2020-10" db="EMBL/GenBank/DDBJ databases">
        <title>Connecting structure to function with the recovery of over 1000 high-quality activated sludge metagenome-assembled genomes encoding full-length rRNA genes using long-read sequencing.</title>
        <authorList>
            <person name="Singleton C.M."/>
            <person name="Petriglieri F."/>
            <person name="Kristensen J.M."/>
            <person name="Kirkegaard R.H."/>
            <person name="Michaelsen T.Y."/>
            <person name="Andersen M.H."/>
            <person name="Karst S.M."/>
            <person name="Dueholm M.S."/>
            <person name="Nielsen P.H."/>
            <person name="Albertsen M."/>
        </authorList>
    </citation>
    <scope>NUCLEOTIDE SEQUENCE</scope>
    <source>
        <strain evidence="2">Bjer_18-Q3-R1-45_BAT3C.347</strain>
    </source>
</reference>
<proteinExistence type="predicted"/>
<dbReference type="SMART" id="SM00881">
    <property type="entry name" value="CoA_binding"/>
    <property type="match status" value="1"/>
</dbReference>
<evidence type="ECO:0000313" key="3">
    <source>
        <dbReference type="Proteomes" id="UP000807785"/>
    </source>
</evidence>
<accession>A0A9D7E236</accession>
<organism evidence="2 3">
    <name type="scientific">Candidatus Methylophosphatis roskildensis</name>
    <dbReference type="NCBI Taxonomy" id="2899263"/>
    <lineage>
        <taxon>Bacteria</taxon>
        <taxon>Pseudomonadati</taxon>
        <taxon>Pseudomonadota</taxon>
        <taxon>Betaproteobacteria</taxon>
        <taxon>Nitrosomonadales</taxon>
        <taxon>Sterolibacteriaceae</taxon>
        <taxon>Candidatus Methylophosphatis</taxon>
    </lineage>
</organism>
<dbReference type="AlphaFoldDB" id="A0A9D7E236"/>
<name>A0A9D7E236_9PROT</name>
<dbReference type="EMBL" id="JADJEV010000002">
    <property type="protein sequence ID" value="MBK6972303.1"/>
    <property type="molecule type" value="Genomic_DNA"/>
</dbReference>
<dbReference type="Gene3D" id="3.40.50.720">
    <property type="entry name" value="NAD(P)-binding Rossmann-like Domain"/>
    <property type="match status" value="1"/>
</dbReference>
<gene>
    <name evidence="2" type="ORF">IPH26_04890</name>
</gene>
<dbReference type="Pfam" id="PF13380">
    <property type="entry name" value="CoA_binding_2"/>
    <property type="match status" value="1"/>
</dbReference>
<evidence type="ECO:0000313" key="2">
    <source>
        <dbReference type="EMBL" id="MBK6972303.1"/>
    </source>
</evidence>
<dbReference type="InterPro" id="IPR003781">
    <property type="entry name" value="CoA-bd"/>
</dbReference>